<feature type="transmembrane region" description="Helical" evidence="2">
    <location>
        <begin position="79"/>
        <end position="100"/>
    </location>
</feature>
<feature type="transmembrane region" description="Helical" evidence="2">
    <location>
        <begin position="465"/>
        <end position="487"/>
    </location>
</feature>
<dbReference type="EMBL" id="JAVRRD010000017">
    <property type="protein sequence ID" value="KAK5050551.1"/>
    <property type="molecule type" value="Genomic_DNA"/>
</dbReference>
<keyword evidence="2" id="KW-0472">Membrane</keyword>
<gene>
    <name evidence="4" type="ORF">LTR84_003832</name>
</gene>
<comment type="caution">
    <text evidence="4">The sequence shown here is derived from an EMBL/GenBank/DDBJ whole genome shotgun (WGS) entry which is preliminary data.</text>
</comment>
<keyword evidence="2" id="KW-0812">Transmembrane</keyword>
<name>A0AAV9NAW7_9EURO</name>
<evidence type="ECO:0000313" key="4">
    <source>
        <dbReference type="EMBL" id="KAK5050551.1"/>
    </source>
</evidence>
<evidence type="ECO:0000256" key="2">
    <source>
        <dbReference type="SAM" id="Phobius"/>
    </source>
</evidence>
<evidence type="ECO:0000256" key="1">
    <source>
        <dbReference type="SAM" id="MobiDB-lite"/>
    </source>
</evidence>
<keyword evidence="2" id="KW-1133">Transmembrane helix</keyword>
<keyword evidence="5" id="KW-1185">Reference proteome</keyword>
<protein>
    <recommendedName>
        <fullName evidence="3">DUF6536 domain-containing protein</fullName>
    </recommendedName>
</protein>
<proteinExistence type="predicted"/>
<accession>A0AAV9NAW7</accession>
<dbReference type="PANTHER" id="PTHR35395:SF1">
    <property type="entry name" value="DUF6536 DOMAIN-CONTAINING PROTEIN"/>
    <property type="match status" value="1"/>
</dbReference>
<dbReference type="Proteomes" id="UP001358417">
    <property type="component" value="Unassembled WGS sequence"/>
</dbReference>
<evidence type="ECO:0000259" key="3">
    <source>
        <dbReference type="Pfam" id="PF20163"/>
    </source>
</evidence>
<dbReference type="Pfam" id="PF20163">
    <property type="entry name" value="DUF6536"/>
    <property type="match status" value="1"/>
</dbReference>
<dbReference type="GeneID" id="89972015"/>
<feature type="transmembrane region" description="Helical" evidence="2">
    <location>
        <begin position="127"/>
        <end position="147"/>
    </location>
</feature>
<evidence type="ECO:0000313" key="5">
    <source>
        <dbReference type="Proteomes" id="UP001358417"/>
    </source>
</evidence>
<feature type="region of interest" description="Disordered" evidence="1">
    <location>
        <begin position="1"/>
        <end position="35"/>
    </location>
</feature>
<feature type="transmembrane region" description="Helical" evidence="2">
    <location>
        <begin position="591"/>
        <end position="615"/>
    </location>
</feature>
<reference evidence="4 5" key="1">
    <citation type="submission" date="2023-08" db="EMBL/GenBank/DDBJ databases">
        <title>Black Yeasts Isolated from many extreme environments.</title>
        <authorList>
            <person name="Coleine C."/>
            <person name="Stajich J.E."/>
            <person name="Selbmann L."/>
        </authorList>
    </citation>
    <scope>NUCLEOTIDE SEQUENCE [LARGE SCALE GENOMIC DNA]</scope>
    <source>
        <strain evidence="4 5">CCFEE 5792</strain>
    </source>
</reference>
<dbReference type="PANTHER" id="PTHR35395">
    <property type="entry name" value="DUF6536 DOMAIN-CONTAINING PROTEIN"/>
    <property type="match status" value="1"/>
</dbReference>
<dbReference type="InterPro" id="IPR046623">
    <property type="entry name" value="DUF6536"/>
</dbReference>
<dbReference type="RefSeq" id="XP_064705137.1">
    <property type="nucleotide sequence ID" value="XM_064847416.1"/>
</dbReference>
<dbReference type="AlphaFoldDB" id="A0AAV9NAW7"/>
<feature type="domain" description="DUF6536" evidence="3">
    <location>
        <begin position="75"/>
        <end position="213"/>
    </location>
</feature>
<organism evidence="4 5">
    <name type="scientific">Exophiala bonariae</name>
    <dbReference type="NCBI Taxonomy" id="1690606"/>
    <lineage>
        <taxon>Eukaryota</taxon>
        <taxon>Fungi</taxon>
        <taxon>Dikarya</taxon>
        <taxon>Ascomycota</taxon>
        <taxon>Pezizomycotina</taxon>
        <taxon>Eurotiomycetes</taxon>
        <taxon>Chaetothyriomycetidae</taxon>
        <taxon>Chaetothyriales</taxon>
        <taxon>Herpotrichiellaceae</taxon>
        <taxon>Exophiala</taxon>
    </lineage>
</organism>
<feature type="transmembrane region" description="Helical" evidence="2">
    <location>
        <begin position="635"/>
        <end position="657"/>
    </location>
</feature>
<sequence>MGKSDNLSISLPKGGINHTIEPSPLPGAKSSRPNIKDCDPLIKGDLDEYLSSSAKPFTRKVTLNFSRVSRHFHGWRTGALISSFLAGFSLLINIAVAAWLGTRSVSSGLGVVSIFTGDCGTVQTMDLWVHLAINILSTLLLGGSNYCMQCLSAPTRMDVDAAHKKGKWLDVGVPSVRNLGAVPWYKTFLYNSAFYKSLATNDYDIFVVQQGFLDGGRFDTEGIVVQKGSLDPTIIQQGLTIPGRYERLENADCIKAYATDINSDRRNVVLVSTNSTPDITTLLHVEHYSFGLSVGPRGLYKPYGWICDDIDLPDDLAVKLGLTFTGYETPINVCDKLAPRIANEIANQWTFKTFPVAFCMSEIVPETCSYSGNVPIVSVVIICNAIKVGVMLFVALCLRDDPLITIGDAIESFLNHTDETTKGHCLDSKRDVIRNRRWGLDQRFDAKVCDFKTRKWRSAVSGRRWALVVGSLAFAIIVVSVLLTLAIKVIGQTAQSIWTIGLGKVNSAAIIRGWDLSTYGTETERIVKAILVANTPQAVFSFIYLQINGLLTSMWLSDEWKGFEFSRKTLRVSKPKGDQRSKHFLQLPYRAAIPMLVVGGLMHWLLSQSIFLAVVAEYRNDGELVNPTTVGTCGFSPLAIIFVIASCGCLMIGVIALGQRNFKGGMPLAGSCSAAISAACHPLDWDKDASMQPVQWGVVQDSFSNGGVGHCSITSAAVESVQQGEKYAGATHITI</sequence>